<comment type="caution">
    <text evidence="2">The sequence shown here is derived from an EMBL/GenBank/DDBJ whole genome shotgun (WGS) entry which is preliminary data.</text>
</comment>
<evidence type="ECO:0000313" key="2">
    <source>
        <dbReference type="EMBL" id="MBW0465218.1"/>
    </source>
</evidence>
<name>A0A9Q3GF21_9BASI</name>
<sequence length="406" mass="45966">MVSIVRQLWVPFSEYPTTRQFTHPKIPRVFLILSIASLLALVVFNTLTQGWESQNETVLKSHWYPKNETLHCQPAILSIGNSLFTNGVSKRSIYQRLRNEQDPRGAFPWTICGVLHGSEGHDVGQTGFQYQDTPLKCNITYISLSFHFRLRTYSYSMAVMCSTQSVKVESEDNYITLSTEFSKASNNVPTFGVKIQDTIRDQISGILKYYSSLNLSENALSGSAFPPYSLPNNILANQRVEHKDIIEWETWMSMFNYTPTEHYQDFDHSQLYLQPRPQGRIQTHLVSHEAQSMDFSEATLKLWNSPSSSLQINTRRIVGIRLIPLDASFAKIAKLPAPLPLYINLTQSILATMMDLAGKDVNGRVLGTSYLCTSTSRNMKRPLQLLALLFGNVSGAFGVAWTLMIF</sequence>
<protein>
    <submittedName>
        <fullName evidence="2">Uncharacterized protein</fullName>
    </submittedName>
</protein>
<feature type="transmembrane region" description="Helical" evidence="1">
    <location>
        <begin position="29"/>
        <end position="47"/>
    </location>
</feature>
<evidence type="ECO:0000313" key="3">
    <source>
        <dbReference type="Proteomes" id="UP000765509"/>
    </source>
</evidence>
<dbReference type="Proteomes" id="UP000765509">
    <property type="component" value="Unassembled WGS sequence"/>
</dbReference>
<keyword evidence="3" id="KW-1185">Reference proteome</keyword>
<evidence type="ECO:0000256" key="1">
    <source>
        <dbReference type="SAM" id="Phobius"/>
    </source>
</evidence>
<feature type="non-terminal residue" evidence="2">
    <location>
        <position position="406"/>
    </location>
</feature>
<reference evidence="2" key="1">
    <citation type="submission" date="2021-03" db="EMBL/GenBank/DDBJ databases">
        <title>Draft genome sequence of rust myrtle Austropuccinia psidii MF-1, a brazilian biotype.</title>
        <authorList>
            <person name="Quecine M.C."/>
            <person name="Pachon D.M.R."/>
            <person name="Bonatelli M.L."/>
            <person name="Correr F.H."/>
            <person name="Franceschini L.M."/>
            <person name="Leite T.F."/>
            <person name="Margarido G.R.A."/>
            <person name="Almeida C.A."/>
            <person name="Ferrarezi J.A."/>
            <person name="Labate C.A."/>
        </authorList>
    </citation>
    <scope>NUCLEOTIDE SEQUENCE</scope>
    <source>
        <strain evidence="2">MF-1</strain>
    </source>
</reference>
<keyword evidence="1" id="KW-1133">Transmembrane helix</keyword>
<proteinExistence type="predicted"/>
<accession>A0A9Q3GF21</accession>
<organism evidence="2 3">
    <name type="scientific">Austropuccinia psidii MF-1</name>
    <dbReference type="NCBI Taxonomy" id="1389203"/>
    <lineage>
        <taxon>Eukaryota</taxon>
        <taxon>Fungi</taxon>
        <taxon>Dikarya</taxon>
        <taxon>Basidiomycota</taxon>
        <taxon>Pucciniomycotina</taxon>
        <taxon>Pucciniomycetes</taxon>
        <taxon>Pucciniales</taxon>
        <taxon>Sphaerophragmiaceae</taxon>
        <taxon>Austropuccinia</taxon>
    </lineage>
</organism>
<keyword evidence="1" id="KW-0472">Membrane</keyword>
<dbReference type="EMBL" id="AVOT02000981">
    <property type="protein sequence ID" value="MBW0465218.1"/>
    <property type="molecule type" value="Genomic_DNA"/>
</dbReference>
<keyword evidence="1" id="KW-0812">Transmembrane</keyword>
<dbReference type="OrthoDB" id="2496011at2759"/>
<gene>
    <name evidence="2" type="ORF">O181_004933</name>
</gene>
<dbReference type="AlphaFoldDB" id="A0A9Q3GF21"/>
<feature type="transmembrane region" description="Helical" evidence="1">
    <location>
        <begin position="385"/>
        <end position="405"/>
    </location>
</feature>